<sequence>MNKFTFLFLTVFSICSFAQQPNLQFEKVTSFYPNNGKIERGYFTVPDVWKDTYGAKIKFRSNNIKKDAQIKRDKPSYSYNWRSWSMHLLKLIIYIKVHKLN</sequence>
<organism evidence="2 3">
    <name type="scientific">Flavivirga jejuensis</name>
    <dbReference type="NCBI Taxonomy" id="870487"/>
    <lineage>
        <taxon>Bacteria</taxon>
        <taxon>Pseudomonadati</taxon>
        <taxon>Bacteroidota</taxon>
        <taxon>Flavobacteriia</taxon>
        <taxon>Flavobacteriales</taxon>
        <taxon>Flavobacteriaceae</taxon>
        <taxon>Flavivirga</taxon>
    </lineage>
</organism>
<proteinExistence type="predicted"/>
<evidence type="ECO:0000313" key="3">
    <source>
        <dbReference type="Proteomes" id="UP001176806"/>
    </source>
</evidence>
<protein>
    <submittedName>
        <fullName evidence="2">Uncharacterized protein</fullName>
    </submittedName>
</protein>
<comment type="caution">
    <text evidence="2">The sequence shown here is derived from an EMBL/GenBank/DDBJ whole genome shotgun (WGS) entry which is preliminary data.</text>
</comment>
<reference evidence="2" key="1">
    <citation type="submission" date="2023-07" db="EMBL/GenBank/DDBJ databases">
        <title>Two novel species in the genus Flavivirga.</title>
        <authorList>
            <person name="Kwon K."/>
        </authorList>
    </citation>
    <scope>NUCLEOTIDE SEQUENCE</scope>
    <source>
        <strain evidence="2">KACC 14158</strain>
    </source>
</reference>
<dbReference type="EMBL" id="JAUOEL010000002">
    <property type="protein sequence ID" value="MDO5973610.1"/>
    <property type="molecule type" value="Genomic_DNA"/>
</dbReference>
<evidence type="ECO:0000256" key="1">
    <source>
        <dbReference type="SAM" id="SignalP"/>
    </source>
</evidence>
<keyword evidence="1" id="KW-0732">Signal</keyword>
<gene>
    <name evidence="2" type="ORF">Q4Q40_05395</name>
</gene>
<feature type="signal peptide" evidence="1">
    <location>
        <begin position="1"/>
        <end position="18"/>
    </location>
</feature>
<evidence type="ECO:0000313" key="2">
    <source>
        <dbReference type="EMBL" id="MDO5973610.1"/>
    </source>
</evidence>
<feature type="chain" id="PRO_5045133941" evidence="1">
    <location>
        <begin position="19"/>
        <end position="101"/>
    </location>
</feature>
<accession>A0ABT8WKD6</accession>
<name>A0ABT8WKD6_9FLAO</name>
<dbReference type="Proteomes" id="UP001176806">
    <property type="component" value="Unassembled WGS sequence"/>
</dbReference>
<dbReference type="RefSeq" id="WP_303300718.1">
    <property type="nucleotide sequence ID" value="NZ_BAABDA010000051.1"/>
</dbReference>
<keyword evidence="3" id="KW-1185">Reference proteome</keyword>